<organism evidence="4">
    <name type="scientific">Alexandrium andersonii</name>
    <dbReference type="NCBI Taxonomy" id="327968"/>
    <lineage>
        <taxon>Eukaryota</taxon>
        <taxon>Sar</taxon>
        <taxon>Alveolata</taxon>
        <taxon>Dinophyceae</taxon>
        <taxon>Gonyaulacales</taxon>
        <taxon>Pyrocystaceae</taxon>
        <taxon>Alexandrium</taxon>
    </lineage>
</organism>
<feature type="region of interest" description="Disordered" evidence="2">
    <location>
        <begin position="97"/>
        <end position="116"/>
    </location>
</feature>
<dbReference type="EMBL" id="HBGQ01032574">
    <property type="protein sequence ID" value="CAD9417519.1"/>
    <property type="molecule type" value="Transcribed_RNA"/>
</dbReference>
<reference evidence="4" key="1">
    <citation type="submission" date="2021-01" db="EMBL/GenBank/DDBJ databases">
        <authorList>
            <person name="Corre E."/>
            <person name="Pelletier E."/>
            <person name="Niang G."/>
            <person name="Scheremetjew M."/>
            <person name="Finn R."/>
            <person name="Kale V."/>
            <person name="Holt S."/>
            <person name="Cochrane G."/>
            <person name="Meng A."/>
            <person name="Brown T."/>
            <person name="Cohen L."/>
        </authorList>
    </citation>
    <scope>NUCLEOTIDE SEQUENCE</scope>
    <source>
        <strain evidence="4">CCMP2222</strain>
    </source>
</reference>
<evidence type="ECO:0000313" key="4">
    <source>
        <dbReference type="EMBL" id="CAD9417519.1"/>
    </source>
</evidence>
<keyword evidence="3" id="KW-0732">Signal</keyword>
<name>A0A7S2C7C1_9DINO</name>
<feature type="chain" id="PRO_5031018236" description="PS II complex 12 kDa extrinsic protein" evidence="3">
    <location>
        <begin position="21"/>
        <end position="116"/>
    </location>
</feature>
<feature type="signal peptide" evidence="3">
    <location>
        <begin position="1"/>
        <end position="20"/>
    </location>
</feature>
<evidence type="ECO:0008006" key="5">
    <source>
        <dbReference type="Google" id="ProtNLM"/>
    </source>
</evidence>
<feature type="coiled-coil region" evidence="1">
    <location>
        <begin position="21"/>
        <end position="48"/>
    </location>
</feature>
<evidence type="ECO:0000256" key="3">
    <source>
        <dbReference type="SAM" id="SignalP"/>
    </source>
</evidence>
<evidence type="ECO:0000256" key="1">
    <source>
        <dbReference type="SAM" id="Coils"/>
    </source>
</evidence>
<protein>
    <recommendedName>
        <fullName evidence="5">PS II complex 12 kDa extrinsic protein</fullName>
    </recommendedName>
</protein>
<accession>A0A7S2C7C1</accession>
<dbReference type="AlphaFoldDB" id="A0A7S2C7C1"/>
<sequence length="116" mass="12902">MAFALRLALALAVLAMLGAAARDTTCNKEHMEQEMRLAEEEGMKYLERKRLEAEFGPQMIKGSSMLQVGTGTRVRKVKGFSPQGKVIDGVNMPSGRVGKYQFTPPNFNPYKPERVP</sequence>
<evidence type="ECO:0000256" key="2">
    <source>
        <dbReference type="SAM" id="MobiDB-lite"/>
    </source>
</evidence>
<proteinExistence type="predicted"/>
<gene>
    <name evidence="4" type="ORF">AAND1436_LOCUS16048</name>
</gene>
<keyword evidence="1" id="KW-0175">Coiled coil</keyword>